<dbReference type="GO" id="GO:0015627">
    <property type="term" value="C:type II protein secretion system complex"/>
    <property type="evidence" value="ECO:0007669"/>
    <property type="project" value="InterPro"/>
</dbReference>
<gene>
    <name evidence="9" type="ORF">GALL_35150</name>
</gene>
<keyword evidence="7 8" id="KW-0472">Membrane</keyword>
<comment type="caution">
    <text evidence="9">The sequence shown here is derived from an EMBL/GenBank/DDBJ whole genome shotgun (WGS) entry which is preliminary data.</text>
</comment>
<evidence type="ECO:0000256" key="2">
    <source>
        <dbReference type="ARBA" id="ARBA00022448"/>
    </source>
</evidence>
<dbReference type="AlphaFoldDB" id="A0A1J5T7B2"/>
<dbReference type="GO" id="GO:0015628">
    <property type="term" value="P:protein secretion by the type II secretion system"/>
    <property type="evidence" value="ECO:0007669"/>
    <property type="project" value="InterPro"/>
</dbReference>
<keyword evidence="4" id="KW-0997">Cell inner membrane</keyword>
<dbReference type="Pfam" id="PF01203">
    <property type="entry name" value="T2SSN"/>
    <property type="match status" value="1"/>
</dbReference>
<dbReference type="EMBL" id="MLJW01000008">
    <property type="protein sequence ID" value="OIR16011.1"/>
    <property type="molecule type" value="Genomic_DNA"/>
</dbReference>
<proteinExistence type="predicted"/>
<name>A0A1J5T7B2_9ZZZZ</name>
<evidence type="ECO:0000256" key="5">
    <source>
        <dbReference type="ARBA" id="ARBA00022692"/>
    </source>
</evidence>
<sequence>MTLRRVLWALVFGSVFIVGLVVFAPAALMGYALERMSDGTLSLAQTTGSLWQGSGVSLLRTNARYQTLGSFRWNLKFPGTTLQVQTGESAPMTLHYTPFSGRIDIDNLHLALPVSSIELAAPQLGPYQLQGMLEMTADHLALNAAGMDGQVTVDWTRAASALSDIRPLGDYRIVLKGRGTGLDAQLSTLSGKLLLAATGSFDKVNGMLLNGTAQAAPGEAAEQLHELLHHLGPEVSPGVFKLALMQQSAAAR</sequence>
<keyword evidence="6" id="KW-0653">Protein transport</keyword>
<evidence type="ECO:0000256" key="4">
    <source>
        <dbReference type="ARBA" id="ARBA00022519"/>
    </source>
</evidence>
<feature type="transmembrane region" description="Helical" evidence="8">
    <location>
        <begin position="6"/>
        <end position="33"/>
    </location>
</feature>
<dbReference type="GO" id="GO:0005886">
    <property type="term" value="C:plasma membrane"/>
    <property type="evidence" value="ECO:0007669"/>
    <property type="project" value="UniProtKB-SubCell"/>
</dbReference>
<keyword evidence="3" id="KW-1003">Cell membrane</keyword>
<keyword evidence="2" id="KW-0813">Transport</keyword>
<evidence type="ECO:0000256" key="3">
    <source>
        <dbReference type="ARBA" id="ARBA00022475"/>
    </source>
</evidence>
<accession>A0A1J5T7B2</accession>
<comment type="subcellular location">
    <subcellularLocation>
        <location evidence="1">Cell inner membrane</location>
    </subcellularLocation>
</comment>
<evidence type="ECO:0000256" key="7">
    <source>
        <dbReference type="ARBA" id="ARBA00023136"/>
    </source>
</evidence>
<evidence type="ECO:0000256" key="1">
    <source>
        <dbReference type="ARBA" id="ARBA00004533"/>
    </source>
</evidence>
<evidence type="ECO:0000256" key="6">
    <source>
        <dbReference type="ARBA" id="ARBA00022927"/>
    </source>
</evidence>
<evidence type="ECO:0000313" key="9">
    <source>
        <dbReference type="EMBL" id="OIR16011.1"/>
    </source>
</evidence>
<protein>
    <submittedName>
        <fullName evidence="9">Bacterial type II secretion system protein N</fullName>
    </submittedName>
</protein>
<evidence type="ECO:0000256" key="8">
    <source>
        <dbReference type="SAM" id="Phobius"/>
    </source>
</evidence>
<organism evidence="9">
    <name type="scientific">mine drainage metagenome</name>
    <dbReference type="NCBI Taxonomy" id="410659"/>
    <lineage>
        <taxon>unclassified sequences</taxon>
        <taxon>metagenomes</taxon>
        <taxon>ecological metagenomes</taxon>
    </lineage>
</organism>
<keyword evidence="5 8" id="KW-0812">Transmembrane</keyword>
<reference evidence="9" key="1">
    <citation type="submission" date="2016-10" db="EMBL/GenBank/DDBJ databases">
        <title>Sequence of Gallionella enrichment culture.</title>
        <authorList>
            <person name="Poehlein A."/>
            <person name="Muehling M."/>
            <person name="Daniel R."/>
        </authorList>
    </citation>
    <scope>NUCLEOTIDE SEQUENCE</scope>
</reference>
<keyword evidence="8" id="KW-1133">Transmembrane helix</keyword>
<dbReference type="InterPro" id="IPR022792">
    <property type="entry name" value="T2SS_protein-GspN"/>
</dbReference>